<keyword evidence="5" id="KW-0256">Endoplasmic reticulum</keyword>
<keyword evidence="8" id="KW-0472">Membrane</keyword>
<organism evidence="9 10">
    <name type="scientific">Nephila pilipes</name>
    <name type="common">Giant wood spider</name>
    <name type="synonym">Nephila maculata</name>
    <dbReference type="NCBI Taxonomy" id="299642"/>
    <lineage>
        <taxon>Eukaryota</taxon>
        <taxon>Metazoa</taxon>
        <taxon>Ecdysozoa</taxon>
        <taxon>Arthropoda</taxon>
        <taxon>Chelicerata</taxon>
        <taxon>Arachnida</taxon>
        <taxon>Araneae</taxon>
        <taxon>Araneomorphae</taxon>
        <taxon>Entelegynae</taxon>
        <taxon>Araneoidea</taxon>
        <taxon>Nephilidae</taxon>
        <taxon>Nephila</taxon>
    </lineage>
</organism>
<dbReference type="GO" id="GO:0005506">
    <property type="term" value="F:iron ion binding"/>
    <property type="evidence" value="ECO:0007669"/>
    <property type="project" value="InterPro"/>
</dbReference>
<dbReference type="Pfam" id="PF00067">
    <property type="entry name" value="p450"/>
    <property type="match status" value="1"/>
</dbReference>
<evidence type="ECO:0000256" key="7">
    <source>
        <dbReference type="ARBA" id="ARBA00023033"/>
    </source>
</evidence>
<reference evidence="9" key="1">
    <citation type="submission" date="2020-08" db="EMBL/GenBank/DDBJ databases">
        <title>Multicomponent nature underlies the extraordinary mechanical properties of spider dragline silk.</title>
        <authorList>
            <person name="Kono N."/>
            <person name="Nakamura H."/>
            <person name="Mori M."/>
            <person name="Yoshida Y."/>
            <person name="Ohtoshi R."/>
            <person name="Malay A.D."/>
            <person name="Moran D.A.P."/>
            <person name="Tomita M."/>
            <person name="Numata K."/>
            <person name="Arakawa K."/>
        </authorList>
    </citation>
    <scope>NUCLEOTIDE SEQUENCE</scope>
</reference>
<dbReference type="Gene3D" id="1.10.630.10">
    <property type="entry name" value="Cytochrome P450"/>
    <property type="match status" value="1"/>
</dbReference>
<comment type="cofactor">
    <cofactor evidence="1">
        <name>heme</name>
        <dbReference type="ChEBI" id="CHEBI:30413"/>
    </cofactor>
</comment>
<dbReference type="Proteomes" id="UP000887013">
    <property type="component" value="Unassembled WGS sequence"/>
</dbReference>
<evidence type="ECO:0000256" key="4">
    <source>
        <dbReference type="ARBA" id="ARBA00022617"/>
    </source>
</evidence>
<dbReference type="InterPro" id="IPR036396">
    <property type="entry name" value="Cyt_P450_sf"/>
</dbReference>
<keyword evidence="7" id="KW-0503">Monooxygenase</keyword>
<dbReference type="InterPro" id="IPR001128">
    <property type="entry name" value="Cyt_P450"/>
</dbReference>
<dbReference type="GO" id="GO:0020037">
    <property type="term" value="F:heme binding"/>
    <property type="evidence" value="ECO:0007669"/>
    <property type="project" value="InterPro"/>
</dbReference>
<dbReference type="AlphaFoldDB" id="A0A8X6U1J6"/>
<dbReference type="GO" id="GO:0004497">
    <property type="term" value="F:monooxygenase activity"/>
    <property type="evidence" value="ECO:0007669"/>
    <property type="project" value="UniProtKB-KW"/>
</dbReference>
<keyword evidence="4" id="KW-0349">Heme</keyword>
<keyword evidence="4" id="KW-0479">Metal-binding</keyword>
<evidence type="ECO:0000256" key="6">
    <source>
        <dbReference type="ARBA" id="ARBA00023004"/>
    </source>
</evidence>
<dbReference type="PANTHER" id="PTHR24291:SF189">
    <property type="entry name" value="CYTOCHROME P450 4C3-RELATED"/>
    <property type="match status" value="1"/>
</dbReference>
<name>A0A8X6U1J6_NEPPI</name>
<dbReference type="GO" id="GO:0016705">
    <property type="term" value="F:oxidoreductase activity, acting on paired donors, with incorporation or reduction of molecular oxygen"/>
    <property type="evidence" value="ECO:0007669"/>
    <property type="project" value="InterPro"/>
</dbReference>
<keyword evidence="6" id="KW-0408">Iron</keyword>
<dbReference type="SUPFAM" id="SSF48264">
    <property type="entry name" value="Cytochrome P450"/>
    <property type="match status" value="1"/>
</dbReference>
<comment type="caution">
    <text evidence="9">The sequence shown here is derived from an EMBL/GenBank/DDBJ whole genome shotgun (WGS) entry which is preliminary data.</text>
</comment>
<accession>A0A8X6U1J6</accession>
<proteinExistence type="inferred from homology"/>
<protein>
    <submittedName>
        <fullName evidence="9">Uncharacterized protein</fullName>
    </submittedName>
</protein>
<evidence type="ECO:0000256" key="3">
    <source>
        <dbReference type="ARBA" id="ARBA00010617"/>
    </source>
</evidence>
<sequence length="237" mass="27543">MKCRMSQGHLLAKGTGLHDKSWHYDYLKLLLGIGLITRYSLTFKSKILLRQLSSVEKWRPRRKLLAPCFHTDILRGFLTIFNERSQTLVEHLRQETKKEFTNIGTPVTLTTLDIIYEAMLGSSVEALENNSAQYITTMKKYVVKIDLKMYLFIDQRIASRIIKLYSNFNTAPWSLTKSHILSRRSPDLSFQTIRHEVVPCGYWLTLHRGELHNRASTRLVIASRIYVIAFGEEFTFG</sequence>
<dbReference type="GO" id="GO:0005789">
    <property type="term" value="C:endoplasmic reticulum membrane"/>
    <property type="evidence" value="ECO:0007669"/>
    <property type="project" value="UniProtKB-SubCell"/>
</dbReference>
<dbReference type="EMBL" id="BMAW01068697">
    <property type="protein sequence ID" value="GFT65640.1"/>
    <property type="molecule type" value="Genomic_DNA"/>
</dbReference>
<comment type="subcellular location">
    <subcellularLocation>
        <location evidence="2">Endoplasmic reticulum membrane</location>
    </subcellularLocation>
</comment>
<evidence type="ECO:0000313" key="10">
    <source>
        <dbReference type="Proteomes" id="UP000887013"/>
    </source>
</evidence>
<evidence type="ECO:0000256" key="5">
    <source>
        <dbReference type="ARBA" id="ARBA00022824"/>
    </source>
</evidence>
<evidence type="ECO:0000256" key="8">
    <source>
        <dbReference type="ARBA" id="ARBA00023136"/>
    </source>
</evidence>
<evidence type="ECO:0000256" key="1">
    <source>
        <dbReference type="ARBA" id="ARBA00001971"/>
    </source>
</evidence>
<keyword evidence="10" id="KW-1185">Reference proteome</keyword>
<comment type="similarity">
    <text evidence="3">Belongs to the cytochrome P450 family.</text>
</comment>
<evidence type="ECO:0000313" key="9">
    <source>
        <dbReference type="EMBL" id="GFT65640.1"/>
    </source>
</evidence>
<dbReference type="PANTHER" id="PTHR24291">
    <property type="entry name" value="CYTOCHROME P450 FAMILY 4"/>
    <property type="match status" value="1"/>
</dbReference>
<dbReference type="OrthoDB" id="1372046at2759"/>
<evidence type="ECO:0000256" key="2">
    <source>
        <dbReference type="ARBA" id="ARBA00004586"/>
    </source>
</evidence>
<dbReference type="InterPro" id="IPR050196">
    <property type="entry name" value="Cytochrome_P450_Monoox"/>
</dbReference>
<gene>
    <name evidence="9" type="ORF">NPIL_329611</name>
</gene>
<keyword evidence="7" id="KW-0560">Oxidoreductase</keyword>